<reference evidence="2" key="2">
    <citation type="submission" date="2023-12" db="EMBL/GenBank/DDBJ databases">
        <authorList>
            <person name="Sun Q."/>
            <person name="Inoue M."/>
        </authorList>
    </citation>
    <scope>NUCLEOTIDE SEQUENCE</scope>
    <source>
        <strain evidence="2">JCM 17590</strain>
    </source>
</reference>
<dbReference type="Proteomes" id="UP001415169">
    <property type="component" value="Unassembled WGS sequence"/>
</dbReference>
<keyword evidence="1" id="KW-0472">Membrane</keyword>
<sequence>MTARRHALSGLIAGATLVVLGTAWFGPSILPFGICLYFGVALVALRRRAREFGEWARFWPALICAVVSSAACFAAGVVFEVALDLRHDSGVVPAALRIAIVGLAGLTLTGMVIFAILALRVLSRRAELRELLARSRS</sequence>
<protein>
    <submittedName>
        <fullName evidence="2">Uncharacterized protein</fullName>
    </submittedName>
</protein>
<dbReference type="RefSeq" id="WP_344791634.1">
    <property type="nucleotide sequence ID" value="NZ_BAABBV010000001.1"/>
</dbReference>
<dbReference type="EMBL" id="BAABBV010000001">
    <property type="protein sequence ID" value="GAA4161841.1"/>
    <property type="molecule type" value="Genomic_DNA"/>
</dbReference>
<accession>A0ABP7ZKN8</accession>
<feature type="transmembrane region" description="Helical" evidence="1">
    <location>
        <begin position="7"/>
        <end position="23"/>
    </location>
</feature>
<feature type="transmembrane region" description="Helical" evidence="1">
    <location>
        <begin position="29"/>
        <end position="46"/>
    </location>
</feature>
<keyword evidence="1" id="KW-0812">Transmembrane</keyword>
<proteinExistence type="predicted"/>
<keyword evidence="3" id="KW-1185">Reference proteome</keyword>
<feature type="transmembrane region" description="Helical" evidence="1">
    <location>
        <begin position="58"/>
        <end position="82"/>
    </location>
</feature>
<reference evidence="2" key="1">
    <citation type="journal article" date="2014" name="Int. J. Syst. Evol. Microbiol.">
        <title>Complete genome of a new Firmicutes species belonging to the dominant human colonic microbiota ('Ruminococcus bicirculans') reveals two chromosomes and a selective capacity to utilize plant glucans.</title>
        <authorList>
            <consortium name="NISC Comparative Sequencing Program"/>
            <person name="Wegmann U."/>
            <person name="Louis P."/>
            <person name="Goesmann A."/>
            <person name="Henrissat B."/>
            <person name="Duncan S.H."/>
            <person name="Flint H.J."/>
        </authorList>
    </citation>
    <scope>NUCLEOTIDE SEQUENCE</scope>
    <source>
        <strain evidence="2">JCM 17590</strain>
    </source>
</reference>
<feature type="transmembrane region" description="Helical" evidence="1">
    <location>
        <begin position="94"/>
        <end position="119"/>
    </location>
</feature>
<name>A0ABP7ZKN8_9MICO</name>
<evidence type="ECO:0000313" key="3">
    <source>
        <dbReference type="Proteomes" id="UP001415169"/>
    </source>
</evidence>
<gene>
    <name evidence="2" type="ORF">GCM10022286_20020</name>
</gene>
<evidence type="ECO:0000313" key="2">
    <source>
        <dbReference type="EMBL" id="GAA4161841.1"/>
    </source>
</evidence>
<evidence type="ECO:0000256" key="1">
    <source>
        <dbReference type="SAM" id="Phobius"/>
    </source>
</evidence>
<comment type="caution">
    <text evidence="2">The sequence shown here is derived from an EMBL/GenBank/DDBJ whole genome shotgun (WGS) entry which is preliminary data.</text>
</comment>
<keyword evidence="1" id="KW-1133">Transmembrane helix</keyword>
<organism evidence="2 3">
    <name type="scientific">Gryllotalpicola daejeonensis</name>
    <dbReference type="NCBI Taxonomy" id="993087"/>
    <lineage>
        <taxon>Bacteria</taxon>
        <taxon>Bacillati</taxon>
        <taxon>Actinomycetota</taxon>
        <taxon>Actinomycetes</taxon>
        <taxon>Micrococcales</taxon>
        <taxon>Microbacteriaceae</taxon>
        <taxon>Gryllotalpicola</taxon>
    </lineage>
</organism>